<evidence type="ECO:0000313" key="3">
    <source>
        <dbReference type="EMBL" id="KOY15879.1"/>
    </source>
</evidence>
<dbReference type="PANTHER" id="PTHR21064">
    <property type="entry name" value="AMINOGLYCOSIDE PHOSPHOTRANSFERASE DOMAIN-CONTAINING PROTEIN-RELATED"/>
    <property type="match status" value="1"/>
</dbReference>
<organism evidence="3 4">
    <name type="scientific">Paenibacillus xylanivorans</name>
    <dbReference type="NCBI Taxonomy" id="1705561"/>
    <lineage>
        <taxon>Bacteria</taxon>
        <taxon>Bacillati</taxon>
        <taxon>Bacillota</taxon>
        <taxon>Bacilli</taxon>
        <taxon>Bacillales</taxon>
        <taxon>Paenibacillaceae</taxon>
        <taxon>Paenibacillus</taxon>
    </lineage>
</organism>
<comment type="similarity">
    <text evidence="1">Belongs to the pseudomonas-type ThrB family.</text>
</comment>
<accession>A0A0M9BP04</accession>
<dbReference type="Proteomes" id="UP000037688">
    <property type="component" value="Unassembled WGS sequence"/>
</dbReference>
<proteinExistence type="inferred from homology"/>
<dbReference type="EMBL" id="LITU01000059">
    <property type="protein sequence ID" value="KOY15879.1"/>
    <property type="molecule type" value="Genomic_DNA"/>
</dbReference>
<dbReference type="Gene3D" id="3.30.200.20">
    <property type="entry name" value="Phosphorylase Kinase, domain 1"/>
    <property type="match status" value="1"/>
</dbReference>
<dbReference type="OrthoDB" id="4030632at2"/>
<dbReference type="PANTHER" id="PTHR21064:SF6">
    <property type="entry name" value="AMINOGLYCOSIDE PHOSPHOTRANSFERASE DOMAIN-CONTAINING PROTEIN"/>
    <property type="match status" value="1"/>
</dbReference>
<sequence>MDPKIKLLFLDEHAAEGAARYGVSQKELTFIGGFQNFIYSYDRDEFKYILRFTPSTLRTSEVLVAEIDWIRYLSESGISVSEPISSINGEYYELIQGNTIDFYVTSFKYAPGCKIGYPECLGNSILYEECGRITGRLHKLAKLYKPIKAKRHTWEFNEYLLRAEDYLPSEFRPILIALDELKGQLASLPVNADNFGLIHGDINVGNFTIDEAGGLTLFDFDECQYSWYVEDIAIQLYYLLYVFGEDSKFERKVQYDLFIKHFELGYTEDGRRMPDNWKDLLKLFLRLREIIVIVGMHRSWDLSKPDDWTRDFLQDSRMRITKGISLIDEF</sequence>
<dbReference type="InterPro" id="IPR002575">
    <property type="entry name" value="Aminoglycoside_PTrfase"/>
</dbReference>
<dbReference type="AlphaFoldDB" id="A0A0M9BP04"/>
<reference evidence="3 4" key="1">
    <citation type="submission" date="2015-08" db="EMBL/GenBank/DDBJ databases">
        <title>Draft genome sequence of cellulolytic and xylanolytic Paenibacillus sp. A59, isolated from a decaying forest soil from Patagonia, Argentina.</title>
        <authorList>
            <person name="Ghio S."/>
            <person name="Caceres A.M."/>
            <person name="Talia P."/>
            <person name="Grasso D."/>
            <person name="Campos E."/>
        </authorList>
    </citation>
    <scope>NUCLEOTIDE SEQUENCE [LARGE SCALE GENOMIC DNA]</scope>
    <source>
        <strain evidence="3 4">A59</strain>
    </source>
</reference>
<dbReference type="GO" id="GO:0004413">
    <property type="term" value="F:homoserine kinase activity"/>
    <property type="evidence" value="ECO:0007669"/>
    <property type="project" value="TreeGrafter"/>
</dbReference>
<evidence type="ECO:0000256" key="1">
    <source>
        <dbReference type="ARBA" id="ARBA00038240"/>
    </source>
</evidence>
<gene>
    <name evidence="3" type="ORF">AMS66_14695</name>
</gene>
<dbReference type="Pfam" id="PF01636">
    <property type="entry name" value="APH"/>
    <property type="match status" value="1"/>
</dbReference>
<feature type="domain" description="Aminoglycoside phosphotransferase" evidence="2">
    <location>
        <begin position="37"/>
        <end position="238"/>
    </location>
</feature>
<dbReference type="Gene3D" id="3.90.1200.10">
    <property type="match status" value="1"/>
</dbReference>
<dbReference type="PATRIC" id="fig|1705561.3.peg.2866"/>
<protein>
    <recommendedName>
        <fullName evidence="2">Aminoglycoside phosphotransferase domain-containing protein</fullName>
    </recommendedName>
</protein>
<dbReference type="InterPro" id="IPR011009">
    <property type="entry name" value="Kinase-like_dom_sf"/>
</dbReference>
<dbReference type="SUPFAM" id="SSF56112">
    <property type="entry name" value="Protein kinase-like (PK-like)"/>
    <property type="match status" value="1"/>
</dbReference>
<name>A0A0M9BP04_9BACL</name>
<keyword evidence="4" id="KW-1185">Reference proteome</keyword>
<dbReference type="GO" id="GO:0009088">
    <property type="term" value="P:threonine biosynthetic process"/>
    <property type="evidence" value="ECO:0007669"/>
    <property type="project" value="TreeGrafter"/>
</dbReference>
<comment type="caution">
    <text evidence="3">The sequence shown here is derived from an EMBL/GenBank/DDBJ whole genome shotgun (WGS) entry which is preliminary data.</text>
</comment>
<dbReference type="InterPro" id="IPR050249">
    <property type="entry name" value="Pseudomonas-type_ThrB"/>
</dbReference>
<evidence type="ECO:0000259" key="2">
    <source>
        <dbReference type="Pfam" id="PF01636"/>
    </source>
</evidence>
<evidence type="ECO:0000313" key="4">
    <source>
        <dbReference type="Proteomes" id="UP000037688"/>
    </source>
</evidence>